<dbReference type="AlphaFoldDB" id="A0AAD5S3H4"/>
<gene>
    <name evidence="2" type="ORF">HK097_002378</name>
</gene>
<reference evidence="2" key="1">
    <citation type="submission" date="2020-05" db="EMBL/GenBank/DDBJ databases">
        <title>Phylogenomic resolution of chytrid fungi.</title>
        <authorList>
            <person name="Stajich J.E."/>
            <person name="Amses K."/>
            <person name="Simmons R."/>
            <person name="Seto K."/>
            <person name="Myers J."/>
            <person name="Bonds A."/>
            <person name="Quandt C.A."/>
            <person name="Barry K."/>
            <person name="Liu P."/>
            <person name="Grigoriev I."/>
            <person name="Longcore J.E."/>
            <person name="James T.Y."/>
        </authorList>
    </citation>
    <scope>NUCLEOTIDE SEQUENCE</scope>
    <source>
        <strain evidence="2">JEL0318</strain>
    </source>
</reference>
<organism evidence="2 3">
    <name type="scientific">Rhizophlyctis rosea</name>
    <dbReference type="NCBI Taxonomy" id="64517"/>
    <lineage>
        <taxon>Eukaryota</taxon>
        <taxon>Fungi</taxon>
        <taxon>Fungi incertae sedis</taxon>
        <taxon>Chytridiomycota</taxon>
        <taxon>Chytridiomycota incertae sedis</taxon>
        <taxon>Chytridiomycetes</taxon>
        <taxon>Rhizophlyctidales</taxon>
        <taxon>Rhizophlyctidaceae</taxon>
        <taxon>Rhizophlyctis</taxon>
    </lineage>
</organism>
<feature type="compositionally biased region" description="Basic and acidic residues" evidence="1">
    <location>
        <begin position="84"/>
        <end position="104"/>
    </location>
</feature>
<comment type="caution">
    <text evidence="2">The sequence shown here is derived from an EMBL/GenBank/DDBJ whole genome shotgun (WGS) entry which is preliminary data.</text>
</comment>
<accession>A0AAD5S3H4</accession>
<feature type="region of interest" description="Disordered" evidence="1">
    <location>
        <begin position="74"/>
        <end position="104"/>
    </location>
</feature>
<evidence type="ECO:0000256" key="1">
    <source>
        <dbReference type="SAM" id="MobiDB-lite"/>
    </source>
</evidence>
<keyword evidence="3" id="KW-1185">Reference proteome</keyword>
<sequence>MSRYRNWYKHSAPPDSTYVYETTTDSLAIGKYYPTGGNTAHQKITKAASYNKNECMGGSIGSDGTIRHRSYSLNETNFGQRDMSGTKEAQRVEEKIAHGDYKEV</sequence>
<dbReference type="Proteomes" id="UP001212841">
    <property type="component" value="Unassembled WGS sequence"/>
</dbReference>
<name>A0AAD5S3H4_9FUNG</name>
<proteinExistence type="predicted"/>
<evidence type="ECO:0000313" key="3">
    <source>
        <dbReference type="Proteomes" id="UP001212841"/>
    </source>
</evidence>
<protein>
    <submittedName>
        <fullName evidence="2">Uncharacterized protein</fullName>
    </submittedName>
</protein>
<evidence type="ECO:0000313" key="2">
    <source>
        <dbReference type="EMBL" id="KAJ3041100.1"/>
    </source>
</evidence>
<dbReference type="EMBL" id="JADGJD010001508">
    <property type="protein sequence ID" value="KAJ3041100.1"/>
    <property type="molecule type" value="Genomic_DNA"/>
</dbReference>